<accession>A0A1J0WJK2</accession>
<name>A0A1J0WJK2_9RHOB</name>
<dbReference type="AlphaFoldDB" id="A0A1J0WJK2"/>
<sequence>MQEKMRTSPLVSGLALLGAGLLIRRWQPDLLTLPDDDDDSRGHDHGIRRAARKSRDGLAGALPGNLTGSIARSLMIMGAGLILVRALDELVEDEDRLF</sequence>
<protein>
    <submittedName>
        <fullName evidence="2">Uncharacterized protein</fullName>
    </submittedName>
</protein>
<proteinExistence type="predicted"/>
<gene>
    <name evidence="2" type="ORF">BOO69_13720</name>
</gene>
<organism evidence="2 3">
    <name type="scientific">Sulfitobacter alexandrii</name>
    <dbReference type="NCBI Taxonomy" id="1917485"/>
    <lineage>
        <taxon>Bacteria</taxon>
        <taxon>Pseudomonadati</taxon>
        <taxon>Pseudomonadota</taxon>
        <taxon>Alphaproteobacteria</taxon>
        <taxon>Rhodobacterales</taxon>
        <taxon>Roseobacteraceae</taxon>
        <taxon>Sulfitobacter</taxon>
    </lineage>
</organism>
<keyword evidence="3" id="KW-1185">Reference proteome</keyword>
<evidence type="ECO:0000313" key="3">
    <source>
        <dbReference type="Proteomes" id="UP000181897"/>
    </source>
</evidence>
<evidence type="ECO:0000313" key="2">
    <source>
        <dbReference type="EMBL" id="APE44342.1"/>
    </source>
</evidence>
<dbReference type="Proteomes" id="UP000181897">
    <property type="component" value="Chromosome"/>
</dbReference>
<feature type="region of interest" description="Disordered" evidence="1">
    <location>
        <begin position="32"/>
        <end position="53"/>
    </location>
</feature>
<dbReference type="STRING" id="1917485.BOO69_13720"/>
<reference evidence="2 3" key="1">
    <citation type="submission" date="2016-11" db="EMBL/GenBank/DDBJ databases">
        <title>Complete genome sequence of Sulfitobacter sp. AM1-D1, a toxic bacteria associated with marine dinoflagellate Alexandrium minutum in East China Sea.</title>
        <authorList>
            <person name="Yang Q."/>
            <person name="Zhang X."/>
            <person name="Tian X."/>
        </authorList>
    </citation>
    <scope>NUCLEOTIDE SEQUENCE [LARGE SCALE GENOMIC DNA]</scope>
    <source>
        <strain evidence="2 3">AM1-D1</strain>
    </source>
</reference>
<dbReference type="OrthoDB" id="7870598at2"/>
<evidence type="ECO:0000256" key="1">
    <source>
        <dbReference type="SAM" id="MobiDB-lite"/>
    </source>
</evidence>
<dbReference type="EMBL" id="CP018076">
    <property type="protein sequence ID" value="APE44342.1"/>
    <property type="molecule type" value="Genomic_DNA"/>
</dbReference>
<dbReference type="KEGG" id="suam:BOO69_13720"/>